<dbReference type="AlphaFoldDB" id="A0AAD7CNY1"/>
<evidence type="ECO:0000313" key="2">
    <source>
        <dbReference type="EMBL" id="KAJ7655474.1"/>
    </source>
</evidence>
<organism evidence="2 3">
    <name type="scientific">Mycena rosella</name>
    <name type="common">Pink bonnet</name>
    <name type="synonym">Agaricus rosellus</name>
    <dbReference type="NCBI Taxonomy" id="1033263"/>
    <lineage>
        <taxon>Eukaryota</taxon>
        <taxon>Fungi</taxon>
        <taxon>Dikarya</taxon>
        <taxon>Basidiomycota</taxon>
        <taxon>Agaricomycotina</taxon>
        <taxon>Agaricomycetes</taxon>
        <taxon>Agaricomycetidae</taxon>
        <taxon>Agaricales</taxon>
        <taxon>Marasmiineae</taxon>
        <taxon>Mycenaceae</taxon>
        <taxon>Mycena</taxon>
    </lineage>
</organism>
<keyword evidence="3" id="KW-1185">Reference proteome</keyword>
<evidence type="ECO:0000313" key="3">
    <source>
        <dbReference type="Proteomes" id="UP001221757"/>
    </source>
</evidence>
<dbReference type="EMBL" id="JARKIE010000309">
    <property type="protein sequence ID" value="KAJ7655474.1"/>
    <property type="molecule type" value="Genomic_DNA"/>
</dbReference>
<protein>
    <submittedName>
        <fullName evidence="2">Uncharacterized protein</fullName>
    </submittedName>
</protein>
<accession>A0AAD7CNY1</accession>
<proteinExistence type="predicted"/>
<comment type="caution">
    <text evidence="2">The sequence shown here is derived from an EMBL/GenBank/DDBJ whole genome shotgun (WGS) entry which is preliminary data.</text>
</comment>
<sequence>MPTFKVVVVVGKTSLRGQHISARFSTPYRATIGADFITKTLRPRPRPTASPPPYNLGHRRPGALSLTRRRVLSRRGRRGAHVRRHAPGDARRADEVVGRVLRARARERGGCAPGAVLRRCGGV</sequence>
<dbReference type="Proteomes" id="UP001221757">
    <property type="component" value="Unassembled WGS sequence"/>
</dbReference>
<feature type="region of interest" description="Disordered" evidence="1">
    <location>
        <begin position="41"/>
        <end position="62"/>
    </location>
</feature>
<evidence type="ECO:0000256" key="1">
    <source>
        <dbReference type="SAM" id="MobiDB-lite"/>
    </source>
</evidence>
<gene>
    <name evidence="2" type="ORF">B0H17DRAFT_1265603</name>
</gene>
<reference evidence="2" key="1">
    <citation type="submission" date="2023-03" db="EMBL/GenBank/DDBJ databases">
        <title>Massive genome expansion in bonnet fungi (Mycena s.s.) driven by repeated elements and novel gene families across ecological guilds.</title>
        <authorList>
            <consortium name="Lawrence Berkeley National Laboratory"/>
            <person name="Harder C.B."/>
            <person name="Miyauchi S."/>
            <person name="Viragh M."/>
            <person name="Kuo A."/>
            <person name="Thoen E."/>
            <person name="Andreopoulos B."/>
            <person name="Lu D."/>
            <person name="Skrede I."/>
            <person name="Drula E."/>
            <person name="Henrissat B."/>
            <person name="Morin E."/>
            <person name="Kohler A."/>
            <person name="Barry K."/>
            <person name="LaButti K."/>
            <person name="Morin E."/>
            <person name="Salamov A."/>
            <person name="Lipzen A."/>
            <person name="Mereny Z."/>
            <person name="Hegedus B."/>
            <person name="Baldrian P."/>
            <person name="Stursova M."/>
            <person name="Weitz H."/>
            <person name="Taylor A."/>
            <person name="Grigoriev I.V."/>
            <person name="Nagy L.G."/>
            <person name="Martin F."/>
            <person name="Kauserud H."/>
        </authorList>
    </citation>
    <scope>NUCLEOTIDE SEQUENCE</scope>
    <source>
        <strain evidence="2">CBHHK067</strain>
    </source>
</reference>
<name>A0AAD7CNY1_MYCRO</name>